<feature type="compositionally biased region" description="Basic and acidic residues" evidence="1">
    <location>
        <begin position="239"/>
        <end position="251"/>
    </location>
</feature>
<organism evidence="2">
    <name type="scientific">Ambidensovirus sp</name>
    <dbReference type="NCBI Taxonomy" id="2050976"/>
    <lineage>
        <taxon>Viruses</taxon>
        <taxon>Monodnaviria</taxon>
        <taxon>Shotokuvirae</taxon>
        <taxon>Cossaviricota</taxon>
        <taxon>Quintoviricetes</taxon>
        <taxon>Piccovirales</taxon>
        <taxon>Parvoviridae</taxon>
        <taxon>Densovirinae</taxon>
        <taxon>Protoambidensovirus</taxon>
        <taxon>Protoambidensovirus incertum3</taxon>
    </lineage>
</organism>
<protein>
    <submittedName>
        <fullName evidence="2">Non-structural protein 2</fullName>
    </submittedName>
</protein>
<evidence type="ECO:0000313" key="2">
    <source>
        <dbReference type="EMBL" id="AVM80380.1"/>
    </source>
</evidence>
<feature type="compositionally biased region" description="Basic and acidic residues" evidence="1">
    <location>
        <begin position="186"/>
        <end position="215"/>
    </location>
</feature>
<reference evidence="2" key="1">
    <citation type="journal article" date="2017" name="Virus Res.">
        <title>Genomes of viral isolates derived from different mosquitos species.</title>
        <authorList>
            <person name="Sadeghi M."/>
            <person name="Popov V."/>
            <person name="Guzman H."/>
            <person name="Phan T.G."/>
            <person name="Vasilakis N."/>
            <person name="Tesh R."/>
            <person name="Delwart E."/>
        </authorList>
    </citation>
    <scope>NUCLEOTIDE SEQUENCE</scope>
</reference>
<evidence type="ECO:0000256" key="1">
    <source>
        <dbReference type="SAM" id="MobiDB-lite"/>
    </source>
</evidence>
<proteinExistence type="predicted"/>
<feature type="region of interest" description="Disordered" evidence="1">
    <location>
        <begin position="186"/>
        <end position="308"/>
    </location>
</feature>
<dbReference type="EMBL" id="MF094135">
    <property type="protein sequence ID" value="AVM80380.1"/>
    <property type="molecule type" value="Genomic_DNA"/>
</dbReference>
<name>A0A2P1G6B1_9VIRU</name>
<sequence>MDSVEVKEWLWENQAQTRAEWPQITTNQGTQISIAPRQYILQMKKTNERITKEQIQEMKKIITPIHNYKYAPEPLNMLTSTLQILEHDNERSIYLSLTNISSQIIRRKLFEGIMTILDMNYSPMKMWIIMGNADQTPKAYQTQNQEEVIKVLLTAQAKITEMELTGSSIPPWVSPVVVLLHHEAQNRDEAVKPERENVRARNTNQEREKKLKEAMINRAIQKRKREPSPAGSTSSMEMEELKQIQELEKVHTTPSSSTRKISKMTGEQKQPQEQNKPQASSHSTTTKISTSSSQAQQQEEMQQESDQELPNTLVQKAQELKNLLSHYPELDFSGDTFCIASVSVSKASISMEIKLKEN</sequence>
<accession>A0A2P1G6B1</accession>
<feature type="compositionally biased region" description="Low complexity" evidence="1">
    <location>
        <begin position="267"/>
        <end position="300"/>
    </location>
</feature>